<reference evidence="5 6" key="1">
    <citation type="submission" date="2013-10" db="EMBL/GenBank/DDBJ databases">
        <title>Whole Genome Shotgun Sequence of Pseudomonas taiwanensis SJ9.</title>
        <authorList>
            <person name="Hong S.-J."/>
            <person name="Shin J.-H."/>
        </authorList>
    </citation>
    <scope>NUCLEOTIDE SEQUENCE [LARGE SCALE GENOMIC DNA]</scope>
    <source>
        <strain evidence="5 6">SJ9</strain>
    </source>
</reference>
<gene>
    <name evidence="5" type="ORF">O164_29325</name>
</gene>
<dbReference type="SUPFAM" id="SSF63829">
    <property type="entry name" value="Calcium-dependent phosphotriesterase"/>
    <property type="match status" value="1"/>
</dbReference>
<dbReference type="InterPro" id="IPR013658">
    <property type="entry name" value="SGL"/>
</dbReference>
<dbReference type="PANTHER" id="PTHR10907:SF47">
    <property type="entry name" value="REGUCALCIN"/>
    <property type="match status" value="1"/>
</dbReference>
<organism evidence="5 6">
    <name type="scientific">Pseudomonas taiwanensis SJ9</name>
    <dbReference type="NCBI Taxonomy" id="1388762"/>
    <lineage>
        <taxon>Bacteria</taxon>
        <taxon>Pseudomonadati</taxon>
        <taxon>Pseudomonadota</taxon>
        <taxon>Gammaproteobacteria</taxon>
        <taxon>Pseudomonadales</taxon>
        <taxon>Pseudomonadaceae</taxon>
        <taxon>Pseudomonas</taxon>
    </lineage>
</organism>
<dbReference type="Pfam" id="PF08450">
    <property type="entry name" value="SGL"/>
    <property type="match status" value="1"/>
</dbReference>
<name>V7D2H5_9PSED</name>
<evidence type="ECO:0000313" key="5">
    <source>
        <dbReference type="EMBL" id="ESW36514.1"/>
    </source>
</evidence>
<evidence type="ECO:0000256" key="3">
    <source>
        <dbReference type="PIRSR" id="PIRSR605511-2"/>
    </source>
</evidence>
<dbReference type="GO" id="GO:0019853">
    <property type="term" value="P:L-ascorbic acid biosynthetic process"/>
    <property type="evidence" value="ECO:0007669"/>
    <property type="project" value="TreeGrafter"/>
</dbReference>
<dbReference type="InterPro" id="IPR011042">
    <property type="entry name" value="6-blade_b-propeller_TolB-like"/>
</dbReference>
<dbReference type="GO" id="GO:0004341">
    <property type="term" value="F:gluconolactonase activity"/>
    <property type="evidence" value="ECO:0007669"/>
    <property type="project" value="TreeGrafter"/>
</dbReference>
<keyword evidence="3" id="KW-0862">Zinc</keyword>
<feature type="binding site" evidence="3">
    <location>
        <position position="257"/>
    </location>
    <ligand>
        <name>a divalent metal cation</name>
        <dbReference type="ChEBI" id="CHEBI:60240"/>
    </ligand>
</feature>
<dbReference type="PANTHER" id="PTHR10907">
    <property type="entry name" value="REGUCALCIN"/>
    <property type="match status" value="1"/>
</dbReference>
<comment type="caution">
    <text evidence="5">The sequence shown here is derived from an EMBL/GenBank/DDBJ whole genome shotgun (WGS) entry which is preliminary data.</text>
</comment>
<evidence type="ECO:0000256" key="1">
    <source>
        <dbReference type="ARBA" id="ARBA00008853"/>
    </source>
</evidence>
<dbReference type="AlphaFoldDB" id="V7D2H5"/>
<feature type="domain" description="SMP-30/Gluconolactonase/LRE-like region" evidence="4">
    <location>
        <begin position="75"/>
        <end position="316"/>
    </location>
</feature>
<evidence type="ECO:0000259" key="4">
    <source>
        <dbReference type="Pfam" id="PF08450"/>
    </source>
</evidence>
<dbReference type="InterPro" id="IPR005511">
    <property type="entry name" value="SMP-30"/>
</dbReference>
<feature type="binding site" evidence="3">
    <location>
        <position position="160"/>
    </location>
    <ligand>
        <name>substrate</name>
    </ligand>
</feature>
<protein>
    <submittedName>
        <fullName evidence="5">Gluconolaconase</fullName>
    </submittedName>
</protein>
<sequence length="350" mass="38136">MVIDFFVVIVERRIEGSQQMPVTEPFHDNVAVFTDAAQGLGLACSMTLAEVGELRNRLKACRYVPVNVASTRADLGESLVWDEGSGALYFVDISGGRINRLMPDGQAECLYESAARIGALALTDQGNLIFTEDASVAIFDVSLRKVRRHSVSVHPRSTYRFNDGACDPQGRFVTGLMDDALSGNTGALFRFDGQLNDQVIHDDMALPTGLAWSQDGHTVYFVDSAARSIYRASYLAEGRLGAVTLFAETPAELGRPDGLALDRDGGLWVCQYHGSCLLRYDRHGHLTDQVLMPVPCPTSCCFGGEGMNTLFISTARLGMSAEDLQHYPDAGDLYAINPEIGGIARHTFKE</sequence>
<dbReference type="PATRIC" id="fig|1388762.3.peg.5546"/>
<keyword evidence="3" id="KW-0479">Metal-binding</keyword>
<comment type="cofactor">
    <cofactor evidence="3">
        <name>Zn(2+)</name>
        <dbReference type="ChEBI" id="CHEBI:29105"/>
    </cofactor>
    <text evidence="3">Binds 1 divalent metal cation per subunit.</text>
</comment>
<dbReference type="Gene3D" id="2.120.10.30">
    <property type="entry name" value="TolB, C-terminal domain"/>
    <property type="match status" value="1"/>
</dbReference>
<feature type="binding site" evidence="3">
    <location>
        <position position="77"/>
    </location>
    <ligand>
        <name>a divalent metal cation</name>
        <dbReference type="ChEBI" id="CHEBI:60240"/>
    </ligand>
</feature>
<feature type="active site" description="Proton donor/acceptor" evidence="2">
    <location>
        <position position="257"/>
    </location>
</feature>
<dbReference type="PRINTS" id="PR01790">
    <property type="entry name" value="SMP30FAMILY"/>
</dbReference>
<proteinExistence type="inferred from homology"/>
<dbReference type="GO" id="GO:0005509">
    <property type="term" value="F:calcium ion binding"/>
    <property type="evidence" value="ECO:0007669"/>
    <property type="project" value="TreeGrafter"/>
</dbReference>
<feature type="binding site" evidence="3">
    <location>
        <position position="162"/>
    </location>
    <ligand>
        <name>substrate</name>
    </ligand>
</feature>
<evidence type="ECO:0000313" key="6">
    <source>
        <dbReference type="Proteomes" id="UP000018511"/>
    </source>
</evidence>
<accession>V7D2H5</accession>
<comment type="similarity">
    <text evidence="1">Belongs to the SMP-30/CGR1 family.</text>
</comment>
<dbReference type="EMBL" id="AXUP01000524">
    <property type="protein sequence ID" value="ESW36514.1"/>
    <property type="molecule type" value="Genomic_DNA"/>
</dbReference>
<evidence type="ECO:0000256" key="2">
    <source>
        <dbReference type="PIRSR" id="PIRSR605511-1"/>
    </source>
</evidence>
<dbReference type="Proteomes" id="UP000018511">
    <property type="component" value="Unassembled WGS sequence"/>
</dbReference>